<comment type="caution">
    <text evidence="2">The sequence shown here is derived from an EMBL/GenBank/DDBJ whole genome shotgun (WGS) entry which is preliminary data.</text>
</comment>
<dbReference type="AlphaFoldDB" id="A0AAD7CJK4"/>
<dbReference type="EMBL" id="JARKIF010000001">
    <property type="protein sequence ID" value="KAJ7650544.1"/>
    <property type="molecule type" value="Genomic_DNA"/>
</dbReference>
<gene>
    <name evidence="2" type="ORF">FB45DRAFT_1077283</name>
</gene>
<dbReference type="Proteomes" id="UP001221142">
    <property type="component" value="Unassembled WGS sequence"/>
</dbReference>
<proteinExistence type="predicted"/>
<sequence length="159" mass="17748">MRDKDRTGVPDQESDRIEKRGGTQKDQGGMHQEHLRTDITGQVDISPRSRSWPDDWDGSGIRTKEPELRFRMRTGIRKLDEVGTGRNIANICGFSTRTLHRTVQQYHATGSVAKAAVIGHGRPRNYYARLLRASQACTPLLNGGNGLAVRIRVGKIDSI</sequence>
<reference evidence="2" key="1">
    <citation type="submission" date="2023-03" db="EMBL/GenBank/DDBJ databases">
        <title>Massive genome expansion in bonnet fungi (Mycena s.s.) driven by repeated elements and novel gene families across ecological guilds.</title>
        <authorList>
            <consortium name="Lawrence Berkeley National Laboratory"/>
            <person name="Harder C.B."/>
            <person name="Miyauchi S."/>
            <person name="Viragh M."/>
            <person name="Kuo A."/>
            <person name="Thoen E."/>
            <person name="Andreopoulos B."/>
            <person name="Lu D."/>
            <person name="Skrede I."/>
            <person name="Drula E."/>
            <person name="Henrissat B."/>
            <person name="Morin E."/>
            <person name="Kohler A."/>
            <person name="Barry K."/>
            <person name="LaButti K."/>
            <person name="Morin E."/>
            <person name="Salamov A."/>
            <person name="Lipzen A."/>
            <person name="Mereny Z."/>
            <person name="Hegedus B."/>
            <person name="Baldrian P."/>
            <person name="Stursova M."/>
            <person name="Weitz H."/>
            <person name="Taylor A."/>
            <person name="Grigoriev I.V."/>
            <person name="Nagy L.G."/>
            <person name="Martin F."/>
            <person name="Kauserud H."/>
        </authorList>
    </citation>
    <scope>NUCLEOTIDE SEQUENCE</scope>
    <source>
        <strain evidence="2">9284</strain>
    </source>
</reference>
<name>A0AAD7CJK4_9AGAR</name>
<evidence type="ECO:0000256" key="1">
    <source>
        <dbReference type="SAM" id="MobiDB-lite"/>
    </source>
</evidence>
<organism evidence="2 3">
    <name type="scientific">Roridomyces roridus</name>
    <dbReference type="NCBI Taxonomy" id="1738132"/>
    <lineage>
        <taxon>Eukaryota</taxon>
        <taxon>Fungi</taxon>
        <taxon>Dikarya</taxon>
        <taxon>Basidiomycota</taxon>
        <taxon>Agaricomycotina</taxon>
        <taxon>Agaricomycetes</taxon>
        <taxon>Agaricomycetidae</taxon>
        <taxon>Agaricales</taxon>
        <taxon>Marasmiineae</taxon>
        <taxon>Mycenaceae</taxon>
        <taxon>Roridomyces</taxon>
    </lineage>
</organism>
<keyword evidence="3" id="KW-1185">Reference proteome</keyword>
<evidence type="ECO:0000313" key="3">
    <source>
        <dbReference type="Proteomes" id="UP001221142"/>
    </source>
</evidence>
<feature type="compositionally biased region" description="Basic and acidic residues" evidence="1">
    <location>
        <begin position="1"/>
        <end position="23"/>
    </location>
</feature>
<protein>
    <submittedName>
        <fullName evidence="2">Uncharacterized protein</fullName>
    </submittedName>
</protein>
<feature type="region of interest" description="Disordered" evidence="1">
    <location>
        <begin position="1"/>
        <end position="61"/>
    </location>
</feature>
<evidence type="ECO:0000313" key="2">
    <source>
        <dbReference type="EMBL" id="KAJ7650544.1"/>
    </source>
</evidence>
<accession>A0AAD7CJK4</accession>